<dbReference type="GeneID" id="68865262"/>
<dbReference type="RefSeq" id="WP_229572537.1">
    <property type="nucleotide sequence ID" value="NZ_AP025226.1"/>
</dbReference>
<dbReference type="AlphaFoldDB" id="A0AAQ4CNY4"/>
<dbReference type="EMBL" id="AP025226">
    <property type="protein sequence ID" value="BDB97515.1"/>
    <property type="molecule type" value="Genomic_DNA"/>
</dbReference>
<dbReference type="PANTHER" id="PTHR38755">
    <property type="entry name" value="5,10-METHYLENETETRAHYDROFOLATE REDUCTASE"/>
    <property type="match status" value="1"/>
</dbReference>
<evidence type="ECO:0008006" key="4">
    <source>
        <dbReference type="Google" id="ProtNLM"/>
    </source>
</evidence>
<keyword evidence="3" id="KW-1185">Reference proteome</keyword>
<keyword evidence="1" id="KW-0560">Oxidoreductase</keyword>
<dbReference type="InterPro" id="IPR029041">
    <property type="entry name" value="FAD-linked_oxidoreductase-like"/>
</dbReference>
<reference evidence="2 3" key="1">
    <citation type="journal article" date="2022" name="Microbiol. Resour. Announc.">
        <title>Complete Genome Sequence of the Hyperthermophilic and Acidophilic Archaeon Saccharolobus caldissimus Strain HS-3T.</title>
        <authorList>
            <person name="Sakai H.D."/>
            <person name="Kurosawa N."/>
        </authorList>
    </citation>
    <scope>NUCLEOTIDE SEQUENCE [LARGE SCALE GENOMIC DNA]</scope>
    <source>
        <strain evidence="2 3">JCM32116</strain>
    </source>
</reference>
<evidence type="ECO:0000256" key="1">
    <source>
        <dbReference type="ARBA" id="ARBA00023002"/>
    </source>
</evidence>
<name>A0AAQ4CNY4_9CREN</name>
<proteinExistence type="predicted"/>
<dbReference type="PANTHER" id="PTHR38755:SF1">
    <property type="entry name" value="METHYLENE-TETRAHYDROFOLATE REDUCTASE C-TERMINAL DOMAIN-CONTAINING PROTEIN"/>
    <property type="match status" value="1"/>
</dbReference>
<organism evidence="2 3">
    <name type="scientific">Saccharolobus caldissimus</name>
    <dbReference type="NCBI Taxonomy" id="1702097"/>
    <lineage>
        <taxon>Archaea</taxon>
        <taxon>Thermoproteota</taxon>
        <taxon>Thermoprotei</taxon>
        <taxon>Sulfolobales</taxon>
        <taxon>Sulfolobaceae</taxon>
        <taxon>Saccharolobus</taxon>
    </lineage>
</organism>
<sequence length="228" mass="25997">MQILVELHPKKKIEKILKEVKTLSNYDGFDIPDSPLGLPSPLPSFIASLIRYSLNLDKIIIINQRLFDVNELFVHSLSITAKMLNVDIAFTRGDKPKYGKEVGYLSSEEAVNIAKGYGVRSGMMISLRKSENEINARLDSNADFFLVLRMRNINEIKRYGPKLIERAIPYIIIMTDKNKEAVKSLSQPYFEDKEILSVIEMLKEIKVKGVLLSTLGDLNFLEKLYSKL</sequence>
<accession>A0AAQ4CNY4</accession>
<protein>
    <recommendedName>
        <fullName evidence="4">5,10-methylenetetrahydrofolate reductase</fullName>
    </recommendedName>
</protein>
<dbReference type="Proteomes" id="UP001319921">
    <property type="component" value="Chromosome"/>
</dbReference>
<evidence type="ECO:0000313" key="3">
    <source>
        <dbReference type="Proteomes" id="UP001319921"/>
    </source>
</evidence>
<dbReference type="GO" id="GO:0016491">
    <property type="term" value="F:oxidoreductase activity"/>
    <property type="evidence" value="ECO:0007669"/>
    <property type="project" value="UniProtKB-KW"/>
</dbReference>
<dbReference type="KEGG" id="scas:SACC_05320"/>
<dbReference type="SUPFAM" id="SSF51730">
    <property type="entry name" value="FAD-linked oxidoreductase"/>
    <property type="match status" value="1"/>
</dbReference>
<gene>
    <name evidence="2" type="ORF">SACC_05320</name>
</gene>
<evidence type="ECO:0000313" key="2">
    <source>
        <dbReference type="EMBL" id="BDB97515.1"/>
    </source>
</evidence>